<keyword evidence="3 7" id="KW-0378">Hydrolase</keyword>
<dbReference type="InterPro" id="IPR036416">
    <property type="entry name" value="Pept_tRNA_hydro_sf"/>
</dbReference>
<dbReference type="GO" id="GO:0000049">
    <property type="term" value="F:tRNA binding"/>
    <property type="evidence" value="ECO:0007669"/>
    <property type="project" value="UniProtKB-UniRule"/>
</dbReference>
<evidence type="ECO:0000256" key="6">
    <source>
        <dbReference type="ARBA" id="ARBA00050038"/>
    </source>
</evidence>
<dbReference type="PANTHER" id="PTHR17224:SF1">
    <property type="entry name" value="PEPTIDYL-TRNA HYDROLASE"/>
    <property type="match status" value="1"/>
</dbReference>
<dbReference type="PROSITE" id="PS01195">
    <property type="entry name" value="PEPT_TRNA_HYDROL_1"/>
    <property type="match status" value="1"/>
</dbReference>
<evidence type="ECO:0000256" key="5">
    <source>
        <dbReference type="ARBA" id="ARBA00038063"/>
    </source>
</evidence>
<comment type="similarity">
    <text evidence="5 7 9">Belongs to the PTH family.</text>
</comment>
<dbReference type="AlphaFoldDB" id="A0A538SHI9"/>
<dbReference type="GO" id="GO:0006515">
    <property type="term" value="P:protein quality control for misfolded or incompletely synthesized proteins"/>
    <property type="evidence" value="ECO:0007669"/>
    <property type="project" value="UniProtKB-UniRule"/>
</dbReference>
<dbReference type="Gene3D" id="3.40.50.1470">
    <property type="entry name" value="Peptidyl-tRNA hydrolase"/>
    <property type="match status" value="1"/>
</dbReference>
<dbReference type="Proteomes" id="UP000316292">
    <property type="component" value="Unassembled WGS sequence"/>
</dbReference>
<evidence type="ECO:0000256" key="1">
    <source>
        <dbReference type="ARBA" id="ARBA00013260"/>
    </source>
</evidence>
<feature type="site" description="Discriminates between blocked and unblocked aminoacyl-tRNA" evidence="7">
    <location>
        <position position="28"/>
    </location>
</feature>
<comment type="subunit">
    <text evidence="7">Monomer.</text>
</comment>
<feature type="site" description="Stabilizes the basic form of H active site to accept a proton" evidence="7">
    <location>
        <position position="110"/>
    </location>
</feature>
<feature type="binding site" evidence="7">
    <location>
        <position position="33"/>
    </location>
    <ligand>
        <name>tRNA</name>
        <dbReference type="ChEBI" id="CHEBI:17843"/>
    </ligand>
</feature>
<dbReference type="GO" id="GO:0072344">
    <property type="term" value="P:rescue of stalled ribosome"/>
    <property type="evidence" value="ECO:0007669"/>
    <property type="project" value="UniProtKB-UniRule"/>
</dbReference>
<protein>
    <recommendedName>
        <fullName evidence="6 7">Peptidyl-tRNA hydrolase</fullName>
        <shortName evidence="7">Pth</shortName>
        <ecNumber evidence="1 7">3.1.1.29</ecNumber>
    </recommendedName>
</protein>
<accession>A0A538SHI9</accession>
<dbReference type="EMBL" id="VBOR01000027">
    <property type="protein sequence ID" value="TMQ50836.1"/>
    <property type="molecule type" value="Genomic_DNA"/>
</dbReference>
<dbReference type="InterPro" id="IPR018171">
    <property type="entry name" value="Pept_tRNA_hydro_CS"/>
</dbReference>
<dbReference type="CDD" id="cd00462">
    <property type="entry name" value="PTH"/>
    <property type="match status" value="1"/>
</dbReference>
<evidence type="ECO:0000256" key="4">
    <source>
        <dbReference type="ARBA" id="ARBA00022884"/>
    </source>
</evidence>
<keyword evidence="4 7" id="KW-0694">RNA-binding</keyword>
<evidence type="ECO:0000256" key="3">
    <source>
        <dbReference type="ARBA" id="ARBA00022801"/>
    </source>
</evidence>
<feature type="binding site" evidence="7">
    <location>
        <position position="84"/>
    </location>
    <ligand>
        <name>tRNA</name>
        <dbReference type="ChEBI" id="CHEBI:17843"/>
    </ligand>
</feature>
<sequence>MPRKAASPKARREASKVNEPKVVVGLGNPGQEYEGTRHNAGFMAVELLSTKLRRFTGWRREGALLRGEGRAGRHGITVAKPQTYMNRSGQALRDLIREGWTPSEILVVLDDVYLPLGTLRLRAAGGTGGHQGLESILAEVGTAEFPRLRIGVGPAPRSSDLPEYVLERFLEEERAKLPEALEGAASAAFDAAASGLTQAMNRWNRFGLDPVEE</sequence>
<feature type="binding site" evidence="7">
    <location>
        <position position="86"/>
    </location>
    <ligand>
        <name>tRNA</name>
        <dbReference type="ChEBI" id="CHEBI:17843"/>
    </ligand>
</feature>
<organism evidence="10 12">
    <name type="scientific">Eiseniibacteriota bacterium</name>
    <dbReference type="NCBI Taxonomy" id="2212470"/>
    <lineage>
        <taxon>Bacteria</taxon>
        <taxon>Candidatus Eiseniibacteriota</taxon>
    </lineage>
</organism>
<comment type="caution">
    <text evidence="10">The sequence shown here is derived from an EMBL/GenBank/DDBJ whole genome shotgun (WGS) entry which is preliminary data.</text>
</comment>
<comment type="caution">
    <text evidence="7">Lacks conserved residue(s) required for the propagation of feature annotation.</text>
</comment>
<dbReference type="InterPro" id="IPR001328">
    <property type="entry name" value="Pept_tRNA_hydro"/>
</dbReference>
<evidence type="ECO:0000256" key="2">
    <source>
        <dbReference type="ARBA" id="ARBA00022555"/>
    </source>
</evidence>
<evidence type="ECO:0000256" key="9">
    <source>
        <dbReference type="RuleBase" id="RU004320"/>
    </source>
</evidence>
<comment type="function">
    <text evidence="7">Catalyzes the release of premature peptidyl moieties from peptidyl-tRNA molecules trapped in stalled 50S ribosomal subunits, and thus maintains levels of free tRNAs and 50S ribosomes.</text>
</comment>
<comment type="subcellular location">
    <subcellularLocation>
        <location evidence="7">Cytoplasm</location>
    </subcellularLocation>
</comment>
<name>A0A538SHI9_UNCEI</name>
<feature type="active site" description="Proton acceptor" evidence="7">
    <location>
        <position position="38"/>
    </location>
</feature>
<dbReference type="SUPFAM" id="SSF53178">
    <property type="entry name" value="Peptidyl-tRNA hydrolase-like"/>
    <property type="match status" value="1"/>
</dbReference>
<dbReference type="NCBIfam" id="TIGR00447">
    <property type="entry name" value="pth"/>
    <property type="match status" value="1"/>
</dbReference>
<evidence type="ECO:0000313" key="13">
    <source>
        <dbReference type="Proteomes" id="UP000320913"/>
    </source>
</evidence>
<comment type="catalytic activity">
    <reaction evidence="7 8">
        <text>an N-acyl-L-alpha-aminoacyl-tRNA + H2O = an N-acyl-L-amino acid + a tRNA + H(+)</text>
        <dbReference type="Rhea" id="RHEA:54448"/>
        <dbReference type="Rhea" id="RHEA-COMP:10123"/>
        <dbReference type="Rhea" id="RHEA-COMP:13883"/>
        <dbReference type="ChEBI" id="CHEBI:15377"/>
        <dbReference type="ChEBI" id="CHEBI:15378"/>
        <dbReference type="ChEBI" id="CHEBI:59874"/>
        <dbReference type="ChEBI" id="CHEBI:78442"/>
        <dbReference type="ChEBI" id="CHEBI:138191"/>
        <dbReference type="EC" id="3.1.1.29"/>
    </reaction>
</comment>
<comment type="function">
    <text evidence="7">Hydrolyzes ribosome-free peptidyl-tRNAs (with 1 or more amino acids incorporated), which drop off the ribosome during protein synthesis, or as a result of ribosome stalling.</text>
</comment>
<dbReference type="EMBL" id="VBOV01000054">
    <property type="protein sequence ID" value="TMQ61048.1"/>
    <property type="molecule type" value="Genomic_DNA"/>
</dbReference>
<evidence type="ECO:0000313" key="12">
    <source>
        <dbReference type="Proteomes" id="UP000316292"/>
    </source>
</evidence>
<keyword evidence="7" id="KW-0963">Cytoplasm</keyword>
<reference evidence="12 13" key="1">
    <citation type="journal article" date="2019" name="Nat. Microbiol.">
        <title>Mediterranean grassland soil C-N compound turnover is dependent on rainfall and depth, and is mediated by genomically divergent microorganisms.</title>
        <authorList>
            <person name="Diamond S."/>
            <person name="Andeer P.F."/>
            <person name="Li Z."/>
            <person name="Crits-Christoph A."/>
            <person name="Burstein D."/>
            <person name="Anantharaman K."/>
            <person name="Lane K.R."/>
            <person name="Thomas B.C."/>
            <person name="Pan C."/>
            <person name="Northen T.R."/>
            <person name="Banfield J.F."/>
        </authorList>
    </citation>
    <scope>NUCLEOTIDE SEQUENCE [LARGE SCALE GENOMIC DNA]</scope>
    <source>
        <strain evidence="10">WS_1</strain>
        <strain evidence="11">WS_5</strain>
    </source>
</reference>
<evidence type="ECO:0000256" key="8">
    <source>
        <dbReference type="RuleBase" id="RU000673"/>
    </source>
</evidence>
<gene>
    <name evidence="7" type="primary">pth</name>
    <name evidence="10" type="ORF">E6K71_01575</name>
    <name evidence="11" type="ORF">E6K75_02170</name>
</gene>
<dbReference type="PANTHER" id="PTHR17224">
    <property type="entry name" value="PEPTIDYL-TRNA HYDROLASE"/>
    <property type="match status" value="1"/>
</dbReference>
<proteinExistence type="inferred from homology"/>
<keyword evidence="2 7" id="KW-0820">tRNA-binding</keyword>
<dbReference type="GO" id="GO:0005737">
    <property type="term" value="C:cytoplasm"/>
    <property type="evidence" value="ECO:0007669"/>
    <property type="project" value="UniProtKB-SubCell"/>
</dbReference>
<dbReference type="GO" id="GO:0004045">
    <property type="term" value="F:peptidyl-tRNA hydrolase activity"/>
    <property type="evidence" value="ECO:0007669"/>
    <property type="project" value="UniProtKB-UniRule"/>
</dbReference>
<evidence type="ECO:0000313" key="11">
    <source>
        <dbReference type="EMBL" id="TMQ61048.1"/>
    </source>
</evidence>
<dbReference type="EC" id="3.1.1.29" evidence="1 7"/>
<evidence type="ECO:0000256" key="7">
    <source>
        <dbReference type="HAMAP-Rule" id="MF_00083"/>
    </source>
</evidence>
<dbReference type="HAMAP" id="MF_00083">
    <property type="entry name" value="Pept_tRNA_hydro_bact"/>
    <property type="match status" value="1"/>
</dbReference>
<dbReference type="Pfam" id="PF01195">
    <property type="entry name" value="Pept_tRNA_hydro"/>
    <property type="match status" value="1"/>
</dbReference>
<evidence type="ECO:0000313" key="10">
    <source>
        <dbReference type="EMBL" id="TMQ50836.1"/>
    </source>
</evidence>
<dbReference type="Proteomes" id="UP000320913">
    <property type="component" value="Unassembled WGS sequence"/>
</dbReference>